<feature type="domain" description="Phospholipid/glycerol acyltransferase" evidence="3">
    <location>
        <begin position="26"/>
        <end position="136"/>
    </location>
</feature>
<dbReference type="EMBL" id="NMVO01000016">
    <property type="protein sequence ID" value="OYO10773.1"/>
    <property type="molecule type" value="Genomic_DNA"/>
</dbReference>
<dbReference type="GO" id="GO:0006654">
    <property type="term" value="P:phosphatidic acid biosynthetic process"/>
    <property type="evidence" value="ECO:0007669"/>
    <property type="project" value="TreeGrafter"/>
</dbReference>
<dbReference type="OrthoDB" id="9808424at2"/>
<evidence type="ECO:0000259" key="3">
    <source>
        <dbReference type="SMART" id="SM00563"/>
    </source>
</evidence>
<dbReference type="AlphaFoldDB" id="A0A255G959"/>
<reference evidence="4 5" key="1">
    <citation type="submission" date="2017-07" db="EMBL/GenBank/DDBJ databases">
        <title>Draft whole genome sequences of clinical Proprionibacteriaceae strains.</title>
        <authorList>
            <person name="Bernier A.-M."/>
            <person name="Bernard K."/>
            <person name="Domingo M.-C."/>
        </authorList>
    </citation>
    <scope>NUCLEOTIDE SEQUENCE [LARGE SCALE GENOMIC DNA]</scope>
    <source>
        <strain evidence="4 5">NML 030167</strain>
    </source>
</reference>
<dbReference type="SMART" id="SM00563">
    <property type="entry name" value="PlsC"/>
    <property type="match status" value="1"/>
</dbReference>
<evidence type="ECO:0000256" key="2">
    <source>
        <dbReference type="ARBA" id="ARBA00023315"/>
    </source>
</evidence>
<dbReference type="PANTHER" id="PTHR10434">
    <property type="entry name" value="1-ACYL-SN-GLYCEROL-3-PHOSPHATE ACYLTRANSFERASE"/>
    <property type="match status" value="1"/>
</dbReference>
<keyword evidence="5" id="KW-1185">Reference proteome</keyword>
<accession>A0A255G959</accession>
<organism evidence="4 5">
    <name type="scientific">Enemella evansiae</name>
    <dbReference type="NCBI Taxonomy" id="2016499"/>
    <lineage>
        <taxon>Bacteria</taxon>
        <taxon>Bacillati</taxon>
        <taxon>Actinomycetota</taxon>
        <taxon>Actinomycetes</taxon>
        <taxon>Propionibacteriales</taxon>
        <taxon>Propionibacteriaceae</taxon>
        <taxon>Enemella</taxon>
    </lineage>
</organism>
<dbReference type="GO" id="GO:0005886">
    <property type="term" value="C:plasma membrane"/>
    <property type="evidence" value="ECO:0007669"/>
    <property type="project" value="TreeGrafter"/>
</dbReference>
<dbReference type="SUPFAM" id="SSF69593">
    <property type="entry name" value="Glycerol-3-phosphate (1)-acyltransferase"/>
    <property type="match status" value="1"/>
</dbReference>
<dbReference type="Proteomes" id="UP000215896">
    <property type="component" value="Unassembled WGS sequence"/>
</dbReference>
<dbReference type="Pfam" id="PF01553">
    <property type="entry name" value="Acyltransferase"/>
    <property type="match status" value="1"/>
</dbReference>
<dbReference type="CDD" id="cd07989">
    <property type="entry name" value="LPLAT_AGPAT-like"/>
    <property type="match status" value="1"/>
</dbReference>
<evidence type="ECO:0000313" key="5">
    <source>
        <dbReference type="Proteomes" id="UP000215896"/>
    </source>
</evidence>
<proteinExistence type="predicted"/>
<gene>
    <name evidence="4" type="ORF">CGZ94_16895</name>
</gene>
<keyword evidence="1 4" id="KW-0808">Transferase</keyword>
<keyword evidence="2 4" id="KW-0012">Acyltransferase</keyword>
<dbReference type="InterPro" id="IPR002123">
    <property type="entry name" value="Plipid/glycerol_acylTrfase"/>
</dbReference>
<comment type="caution">
    <text evidence="4">The sequence shown here is derived from an EMBL/GenBank/DDBJ whole genome shotgun (WGS) entry which is preliminary data.</text>
</comment>
<protein>
    <submittedName>
        <fullName evidence="4">1-acyl-sn-glycerol-3-phosphate acyltransferase</fullName>
    </submittedName>
</protein>
<evidence type="ECO:0000256" key="1">
    <source>
        <dbReference type="ARBA" id="ARBA00022679"/>
    </source>
</evidence>
<sequence length="208" mass="21915">MGGFLFGRVWNIKRHGLSNVPATGPVILAANHLAVIDGPLLVAVTPRPASALAKNELFVGTLGRLLEAAGQIPIDQYHPDHGALRRAVGVLESGEALTIFPEGGRDLGDLARIRPGVAYLAMVTGAPIVPVSLLGTRLPGQGVKEVPPRGSTIHVSFGAPLELNRVLWPRRRVPLAEAAERVRQHLVQHLRASEAATGMPLPGVPGVS</sequence>
<dbReference type="PANTHER" id="PTHR10434:SF11">
    <property type="entry name" value="1-ACYL-SN-GLYCEROL-3-PHOSPHATE ACYLTRANSFERASE"/>
    <property type="match status" value="1"/>
</dbReference>
<evidence type="ECO:0000313" key="4">
    <source>
        <dbReference type="EMBL" id="OYO10773.1"/>
    </source>
</evidence>
<name>A0A255G959_9ACTN</name>
<dbReference type="GO" id="GO:0003841">
    <property type="term" value="F:1-acylglycerol-3-phosphate O-acyltransferase activity"/>
    <property type="evidence" value="ECO:0007669"/>
    <property type="project" value="TreeGrafter"/>
</dbReference>